<sequence length="169" mass="19612">MTYCSLNHMFRWRGRLHQGTCTRMILTSVCVAWRNAALATPELWSELKVCREGRRRTSVADSDIATLWLSRSGNLPLDLSISLRVGYMGNISKAFPAFSRRIRSLEVCLPIEHFEPFIHLPKSSFPSLEKLILNFCNWDAFHFFSELKNDIGIFSESHQLSFHEMQKCR</sequence>
<dbReference type="EMBL" id="JADNRY010000073">
    <property type="protein sequence ID" value="KAF9067474.1"/>
    <property type="molecule type" value="Genomic_DNA"/>
</dbReference>
<name>A0A9P5U680_9AGAR</name>
<accession>A0A9P5U680</accession>
<dbReference type="OrthoDB" id="3021603at2759"/>
<gene>
    <name evidence="1" type="ORF">BDP27DRAFT_1328887</name>
</gene>
<keyword evidence="2" id="KW-1185">Reference proteome</keyword>
<protein>
    <recommendedName>
        <fullName evidence="3">F-box domain-containing protein</fullName>
    </recommendedName>
</protein>
<dbReference type="AlphaFoldDB" id="A0A9P5U680"/>
<dbReference type="Proteomes" id="UP000772434">
    <property type="component" value="Unassembled WGS sequence"/>
</dbReference>
<evidence type="ECO:0000313" key="1">
    <source>
        <dbReference type="EMBL" id="KAF9067474.1"/>
    </source>
</evidence>
<reference evidence="1" key="1">
    <citation type="submission" date="2020-11" db="EMBL/GenBank/DDBJ databases">
        <authorList>
            <consortium name="DOE Joint Genome Institute"/>
            <person name="Ahrendt S."/>
            <person name="Riley R."/>
            <person name="Andreopoulos W."/>
            <person name="Labutti K."/>
            <person name="Pangilinan J."/>
            <person name="Ruiz-Duenas F.J."/>
            <person name="Barrasa J.M."/>
            <person name="Sanchez-Garcia M."/>
            <person name="Camarero S."/>
            <person name="Miyauchi S."/>
            <person name="Serrano A."/>
            <person name="Linde D."/>
            <person name="Babiker R."/>
            <person name="Drula E."/>
            <person name="Ayuso-Fernandez I."/>
            <person name="Pacheco R."/>
            <person name="Padilla G."/>
            <person name="Ferreira P."/>
            <person name="Barriuso J."/>
            <person name="Kellner H."/>
            <person name="Castanera R."/>
            <person name="Alfaro M."/>
            <person name="Ramirez L."/>
            <person name="Pisabarro A.G."/>
            <person name="Kuo A."/>
            <person name="Tritt A."/>
            <person name="Lipzen A."/>
            <person name="He G."/>
            <person name="Yan M."/>
            <person name="Ng V."/>
            <person name="Cullen D."/>
            <person name="Martin F."/>
            <person name="Rosso M.-N."/>
            <person name="Henrissat B."/>
            <person name="Hibbett D."/>
            <person name="Martinez A.T."/>
            <person name="Grigoriev I.V."/>
        </authorList>
    </citation>
    <scope>NUCLEOTIDE SEQUENCE</scope>
    <source>
        <strain evidence="1">AH 40177</strain>
    </source>
</reference>
<proteinExistence type="predicted"/>
<comment type="caution">
    <text evidence="1">The sequence shown here is derived from an EMBL/GenBank/DDBJ whole genome shotgun (WGS) entry which is preliminary data.</text>
</comment>
<evidence type="ECO:0008006" key="3">
    <source>
        <dbReference type="Google" id="ProtNLM"/>
    </source>
</evidence>
<evidence type="ECO:0000313" key="2">
    <source>
        <dbReference type="Proteomes" id="UP000772434"/>
    </source>
</evidence>
<organism evidence="1 2">
    <name type="scientific">Rhodocollybia butyracea</name>
    <dbReference type="NCBI Taxonomy" id="206335"/>
    <lineage>
        <taxon>Eukaryota</taxon>
        <taxon>Fungi</taxon>
        <taxon>Dikarya</taxon>
        <taxon>Basidiomycota</taxon>
        <taxon>Agaricomycotina</taxon>
        <taxon>Agaricomycetes</taxon>
        <taxon>Agaricomycetidae</taxon>
        <taxon>Agaricales</taxon>
        <taxon>Marasmiineae</taxon>
        <taxon>Omphalotaceae</taxon>
        <taxon>Rhodocollybia</taxon>
    </lineage>
</organism>